<name>A0A0G1L2F5_9BACT</name>
<dbReference type="EC" id="2.7.7.7" evidence="1"/>
<evidence type="ECO:0000256" key="5">
    <source>
        <dbReference type="ARBA" id="ARBA00022705"/>
    </source>
</evidence>
<dbReference type="GO" id="GO:0009360">
    <property type="term" value="C:DNA polymerase III complex"/>
    <property type="evidence" value="ECO:0007669"/>
    <property type="project" value="InterPro"/>
</dbReference>
<dbReference type="NCBIfam" id="TIGR01128">
    <property type="entry name" value="holA"/>
    <property type="match status" value="1"/>
</dbReference>
<reference evidence="11 12" key="1">
    <citation type="journal article" date="2015" name="Nature">
        <title>rRNA introns, odd ribosomes, and small enigmatic genomes across a large radiation of phyla.</title>
        <authorList>
            <person name="Brown C.T."/>
            <person name="Hug L.A."/>
            <person name="Thomas B.C."/>
            <person name="Sharon I."/>
            <person name="Castelle C.J."/>
            <person name="Singh A."/>
            <person name="Wilkins M.J."/>
            <person name="Williams K.H."/>
            <person name="Banfield J.F."/>
        </authorList>
    </citation>
    <scope>NUCLEOTIDE SEQUENCE [LARGE SCALE GENOMIC DNA]</scope>
</reference>
<keyword evidence="6" id="KW-0239">DNA-directed DNA polymerase</keyword>
<evidence type="ECO:0000256" key="8">
    <source>
        <dbReference type="ARBA" id="ARBA00049244"/>
    </source>
</evidence>
<evidence type="ECO:0000313" key="12">
    <source>
        <dbReference type="Proteomes" id="UP000034368"/>
    </source>
</evidence>
<dbReference type="EMBL" id="LCKD01000009">
    <property type="protein sequence ID" value="KKT89983.1"/>
    <property type="molecule type" value="Genomic_DNA"/>
</dbReference>
<keyword evidence="5" id="KW-0235">DNA replication</keyword>
<evidence type="ECO:0000256" key="4">
    <source>
        <dbReference type="ARBA" id="ARBA00022695"/>
    </source>
</evidence>
<dbReference type="GO" id="GO:0003677">
    <property type="term" value="F:DNA binding"/>
    <property type="evidence" value="ECO:0007669"/>
    <property type="project" value="InterPro"/>
</dbReference>
<evidence type="ECO:0000256" key="3">
    <source>
        <dbReference type="ARBA" id="ARBA00022679"/>
    </source>
</evidence>
<dbReference type="Pfam" id="PF06144">
    <property type="entry name" value="DNA_pol3_delta"/>
    <property type="match status" value="1"/>
</dbReference>
<comment type="caution">
    <text evidence="11">The sequence shown here is derived from an EMBL/GenBank/DDBJ whole genome shotgun (WGS) entry which is preliminary data.</text>
</comment>
<dbReference type="InterPro" id="IPR010372">
    <property type="entry name" value="DNA_pol3_delta_N"/>
</dbReference>
<gene>
    <name evidence="11" type="ORF">UW90_C0009G0007</name>
</gene>
<dbReference type="Gene3D" id="1.10.8.60">
    <property type="match status" value="1"/>
</dbReference>
<feature type="domain" description="DNA polymerase III delta subunit-like C-terminal" evidence="10">
    <location>
        <begin position="196"/>
        <end position="314"/>
    </location>
</feature>
<accession>A0A0G1L2F5</accession>
<feature type="domain" description="DNA polymerase III delta N-terminal" evidence="9">
    <location>
        <begin position="4"/>
        <end position="122"/>
    </location>
</feature>
<organism evidence="11 12">
    <name type="scientific">Candidatus Yanofskybacteria bacterium GW2011_GWB1_45_11</name>
    <dbReference type="NCBI Taxonomy" id="1619026"/>
    <lineage>
        <taxon>Bacteria</taxon>
        <taxon>Candidatus Yanofskyibacteriota</taxon>
    </lineage>
</organism>
<proteinExistence type="inferred from homology"/>
<evidence type="ECO:0000313" key="11">
    <source>
        <dbReference type="EMBL" id="KKT89983.1"/>
    </source>
</evidence>
<evidence type="ECO:0000256" key="7">
    <source>
        <dbReference type="ARBA" id="ARBA00034754"/>
    </source>
</evidence>
<dbReference type="PANTHER" id="PTHR34388">
    <property type="entry name" value="DNA POLYMERASE III SUBUNIT DELTA"/>
    <property type="match status" value="1"/>
</dbReference>
<dbReference type="InterPro" id="IPR005790">
    <property type="entry name" value="DNA_polIII_delta"/>
</dbReference>
<keyword evidence="4" id="KW-0548">Nucleotidyltransferase</keyword>
<dbReference type="SUPFAM" id="SSF48019">
    <property type="entry name" value="post-AAA+ oligomerization domain-like"/>
    <property type="match status" value="1"/>
</dbReference>
<evidence type="ECO:0000259" key="10">
    <source>
        <dbReference type="Pfam" id="PF21694"/>
    </source>
</evidence>
<sequence>MIIFLYGEDNYRLREAAKDIVEKYKIKYKSGFNFFSVDCETDLELLSGIAKELSFFNEVKLIQAKNMFSNSFKAVDIISQNDFLRDQGVTLLVLGEDSAKSLSSQSKELFKILTGPNCLVREFGYLSGKKMENWISAQCHERGCKITSSATGNLISLRGSDSWSLIQEISKLCAYCRGGVITKELVLELVPDRVDSNIFELTDALARRDKSQAFSILYKLLAVGQKPIDVLGMICFQIRNLIILTDLSQRKLQSGEMAKKTGLHPFVIKKTMSAVRNFTLGELKEKHSQLSNLDIESKMGQRDITDALFSFIFKA</sequence>
<evidence type="ECO:0000256" key="2">
    <source>
        <dbReference type="ARBA" id="ARBA00017703"/>
    </source>
</evidence>
<evidence type="ECO:0000259" key="9">
    <source>
        <dbReference type="Pfam" id="PF06144"/>
    </source>
</evidence>
<dbReference type="GO" id="GO:0006261">
    <property type="term" value="P:DNA-templated DNA replication"/>
    <property type="evidence" value="ECO:0007669"/>
    <property type="project" value="TreeGrafter"/>
</dbReference>
<dbReference type="AlphaFoldDB" id="A0A0G1L2F5"/>
<comment type="similarity">
    <text evidence="7">Belongs to the DNA polymerase HolA subunit family.</text>
</comment>
<keyword evidence="3" id="KW-0808">Transferase</keyword>
<comment type="catalytic activity">
    <reaction evidence="8">
        <text>DNA(n) + a 2'-deoxyribonucleoside 5'-triphosphate = DNA(n+1) + diphosphate</text>
        <dbReference type="Rhea" id="RHEA:22508"/>
        <dbReference type="Rhea" id="RHEA-COMP:17339"/>
        <dbReference type="Rhea" id="RHEA-COMP:17340"/>
        <dbReference type="ChEBI" id="CHEBI:33019"/>
        <dbReference type="ChEBI" id="CHEBI:61560"/>
        <dbReference type="ChEBI" id="CHEBI:173112"/>
        <dbReference type="EC" id="2.7.7.7"/>
    </reaction>
</comment>
<dbReference type="InterPro" id="IPR027417">
    <property type="entry name" value="P-loop_NTPase"/>
</dbReference>
<dbReference type="GO" id="GO:0003887">
    <property type="term" value="F:DNA-directed DNA polymerase activity"/>
    <property type="evidence" value="ECO:0007669"/>
    <property type="project" value="UniProtKB-KW"/>
</dbReference>
<dbReference type="Proteomes" id="UP000034368">
    <property type="component" value="Unassembled WGS sequence"/>
</dbReference>
<dbReference type="InterPro" id="IPR048466">
    <property type="entry name" value="DNA_pol3_delta-like_C"/>
</dbReference>
<dbReference type="Gene3D" id="1.20.272.10">
    <property type="match status" value="1"/>
</dbReference>
<evidence type="ECO:0000256" key="1">
    <source>
        <dbReference type="ARBA" id="ARBA00012417"/>
    </source>
</evidence>
<dbReference type="PANTHER" id="PTHR34388:SF1">
    <property type="entry name" value="DNA POLYMERASE III SUBUNIT DELTA"/>
    <property type="match status" value="1"/>
</dbReference>
<dbReference type="SUPFAM" id="SSF52540">
    <property type="entry name" value="P-loop containing nucleoside triphosphate hydrolases"/>
    <property type="match status" value="1"/>
</dbReference>
<protein>
    <recommendedName>
        <fullName evidence="2">DNA polymerase III subunit delta</fullName>
        <ecNumber evidence="1">2.7.7.7</ecNumber>
    </recommendedName>
</protein>
<evidence type="ECO:0000256" key="6">
    <source>
        <dbReference type="ARBA" id="ARBA00022932"/>
    </source>
</evidence>
<dbReference type="Pfam" id="PF21694">
    <property type="entry name" value="DNA_pol3_delta_C"/>
    <property type="match status" value="1"/>
</dbReference>
<dbReference type="Gene3D" id="3.40.50.300">
    <property type="entry name" value="P-loop containing nucleotide triphosphate hydrolases"/>
    <property type="match status" value="1"/>
</dbReference>
<dbReference type="InterPro" id="IPR008921">
    <property type="entry name" value="DNA_pol3_clamp-load_cplx_C"/>
</dbReference>